<dbReference type="AlphaFoldDB" id="H1LJU7"/>
<evidence type="ECO:0000259" key="2">
    <source>
        <dbReference type="PROSITE" id="PS50994"/>
    </source>
</evidence>
<accession>H1LJU7</accession>
<dbReference type="STRING" id="797516.HMPREF9104_02889"/>
<feature type="domain" description="Integrase catalytic" evidence="2">
    <location>
        <begin position="100"/>
        <end position="150"/>
    </location>
</feature>
<dbReference type="HOGENOM" id="CLU_027402_21_0_9"/>
<organism evidence="3 4">
    <name type="scientific">Lentilactobacillus kisonensis F0435</name>
    <dbReference type="NCBI Taxonomy" id="797516"/>
    <lineage>
        <taxon>Bacteria</taxon>
        <taxon>Bacillati</taxon>
        <taxon>Bacillota</taxon>
        <taxon>Bacilli</taxon>
        <taxon>Lactobacillales</taxon>
        <taxon>Lactobacillaceae</taxon>
        <taxon>Lentilactobacillus</taxon>
    </lineage>
</organism>
<dbReference type="InterPro" id="IPR025948">
    <property type="entry name" value="HTH-like_dom"/>
</dbReference>
<feature type="non-terminal residue" evidence="3">
    <location>
        <position position="150"/>
    </location>
</feature>
<dbReference type="Pfam" id="PF13276">
    <property type="entry name" value="HTH_21"/>
    <property type="match status" value="1"/>
</dbReference>
<evidence type="ECO:0000313" key="3">
    <source>
        <dbReference type="EMBL" id="EHO48249.1"/>
    </source>
</evidence>
<dbReference type="PROSITE" id="PS50994">
    <property type="entry name" value="INTEGRASE"/>
    <property type="match status" value="1"/>
</dbReference>
<dbReference type="Proteomes" id="UP000005025">
    <property type="component" value="Unassembled WGS sequence"/>
</dbReference>
<dbReference type="GO" id="GO:0015074">
    <property type="term" value="P:DNA integration"/>
    <property type="evidence" value="ECO:0007669"/>
    <property type="project" value="InterPro"/>
</dbReference>
<sequence length="150" mass="17617">YWKWQHRHPSQQEINDQLLESKIMALDKLHRHTFGSRQLADNLNLDPEILDQVGRVGRRRVKRLMDKLGIKCCVRIKQHDRIKQSEQYLKDNVLNQQFSRVNRPDEVWASDFTQLTYGSYGQYTVKLSGVLDLYSGYLLAYNVSSTETSS</sequence>
<evidence type="ECO:0000313" key="4">
    <source>
        <dbReference type="Proteomes" id="UP000005025"/>
    </source>
</evidence>
<evidence type="ECO:0000256" key="1">
    <source>
        <dbReference type="ARBA" id="ARBA00002286"/>
    </source>
</evidence>
<protein>
    <recommendedName>
        <fullName evidence="2">Integrase catalytic domain-containing protein</fullName>
    </recommendedName>
</protein>
<dbReference type="PANTHER" id="PTHR46889:SF4">
    <property type="entry name" value="TRANSPOSASE INSO FOR INSERTION SEQUENCE ELEMENT IS911B-RELATED"/>
    <property type="match status" value="1"/>
</dbReference>
<dbReference type="InterPro" id="IPR050900">
    <property type="entry name" value="Transposase_IS3/IS150/IS904"/>
</dbReference>
<name>H1LJU7_9LACO</name>
<dbReference type="RefSeq" id="WP_008858039.1">
    <property type="nucleotide sequence ID" value="NZ_JH591055.1"/>
</dbReference>
<feature type="non-terminal residue" evidence="3">
    <location>
        <position position="1"/>
    </location>
</feature>
<dbReference type="PANTHER" id="PTHR46889">
    <property type="entry name" value="TRANSPOSASE INSF FOR INSERTION SEQUENCE IS3B-RELATED"/>
    <property type="match status" value="1"/>
</dbReference>
<gene>
    <name evidence="3" type="ORF">HMPREF9104_02889</name>
</gene>
<reference evidence="3 4" key="1">
    <citation type="submission" date="2011-09" db="EMBL/GenBank/DDBJ databases">
        <authorList>
            <person name="Weinstock G."/>
            <person name="Sodergren E."/>
            <person name="Clifton S."/>
            <person name="Fulton L."/>
            <person name="Fulton B."/>
            <person name="Courtney L."/>
            <person name="Fronick C."/>
            <person name="Harrison M."/>
            <person name="Strong C."/>
            <person name="Farmer C."/>
            <person name="Delahaunty K."/>
            <person name="Markovic C."/>
            <person name="Hall O."/>
            <person name="Minx P."/>
            <person name="Tomlinson C."/>
            <person name="Mitreva M."/>
            <person name="Hou S."/>
            <person name="Chen J."/>
            <person name="Wollam A."/>
            <person name="Pepin K.H."/>
            <person name="Johnson M."/>
            <person name="Bhonagiri V."/>
            <person name="Zhang X."/>
            <person name="Suruliraj S."/>
            <person name="Warren W."/>
            <person name="Chinwalla A."/>
            <person name="Mardis E.R."/>
            <person name="Wilson R.K."/>
        </authorList>
    </citation>
    <scope>NUCLEOTIDE SEQUENCE [LARGE SCALE GENOMIC DNA]</scope>
    <source>
        <strain evidence="3 4">F0435</strain>
    </source>
</reference>
<dbReference type="EMBL" id="AGRJ01000241">
    <property type="protein sequence ID" value="EHO48249.1"/>
    <property type="molecule type" value="Genomic_DNA"/>
</dbReference>
<comment type="function">
    <text evidence="1">Involved in the transposition of the insertion sequence.</text>
</comment>
<dbReference type="InterPro" id="IPR001584">
    <property type="entry name" value="Integrase_cat-core"/>
</dbReference>
<comment type="caution">
    <text evidence="3">The sequence shown here is derived from an EMBL/GenBank/DDBJ whole genome shotgun (WGS) entry which is preliminary data.</text>
</comment>
<proteinExistence type="predicted"/>